<dbReference type="EMBL" id="RBNL01001082">
    <property type="protein sequence ID" value="RML93463.1"/>
    <property type="molecule type" value="Genomic_DNA"/>
</dbReference>
<reference evidence="1 2" key="1">
    <citation type="submission" date="2018-08" db="EMBL/GenBank/DDBJ databases">
        <title>Recombination of ecologically and evolutionarily significant loci maintains genetic cohesion in the Pseudomonas syringae species complex.</title>
        <authorList>
            <person name="Dillon M."/>
            <person name="Thakur S."/>
            <person name="Almeida R.N.D."/>
            <person name="Weir B.S."/>
            <person name="Guttman D.S."/>
        </authorList>
    </citation>
    <scope>NUCLEOTIDE SEQUENCE [LARGE SCALE GENOMIC DNA]</scope>
    <source>
        <strain evidence="1 2">88_10</strain>
    </source>
</reference>
<proteinExistence type="predicted"/>
<organism evidence="1 2">
    <name type="scientific">Pseudomonas syringae pv. maculicola</name>
    <dbReference type="NCBI Taxonomy" id="59511"/>
    <lineage>
        <taxon>Bacteria</taxon>
        <taxon>Pseudomonadati</taxon>
        <taxon>Pseudomonadota</taxon>
        <taxon>Gammaproteobacteria</taxon>
        <taxon>Pseudomonadales</taxon>
        <taxon>Pseudomonadaceae</taxon>
        <taxon>Pseudomonas</taxon>
    </lineage>
</organism>
<dbReference type="AlphaFoldDB" id="A0A3M2ZYW4"/>
<dbReference type="Proteomes" id="UP000282378">
    <property type="component" value="Unassembled WGS sequence"/>
</dbReference>
<gene>
    <name evidence="1" type="ORF">APX70_07933</name>
</gene>
<comment type="caution">
    <text evidence="1">The sequence shown here is derived from an EMBL/GenBank/DDBJ whole genome shotgun (WGS) entry which is preliminary data.</text>
</comment>
<dbReference type="InterPro" id="IPR029014">
    <property type="entry name" value="NiFe-Hase_large"/>
</dbReference>
<dbReference type="Gene3D" id="1.10.645.10">
    <property type="entry name" value="Cytochrome-c3 Hydrogenase, chain B"/>
    <property type="match status" value="1"/>
</dbReference>
<keyword evidence="1" id="KW-0830">Ubiquinone</keyword>
<evidence type="ECO:0000313" key="2">
    <source>
        <dbReference type="Proteomes" id="UP000282378"/>
    </source>
</evidence>
<protein>
    <submittedName>
        <fullName evidence="1">Bifunctional proteinH:ubiquinone oxidoreductase subunit C/D</fullName>
    </submittedName>
</protein>
<evidence type="ECO:0000313" key="1">
    <source>
        <dbReference type="EMBL" id="RML93463.1"/>
    </source>
</evidence>
<name>A0A3M2ZYW4_PSEYM</name>
<feature type="non-terminal residue" evidence="1">
    <location>
        <position position="42"/>
    </location>
</feature>
<accession>A0A3M2ZYW4</accession>
<dbReference type="SUPFAM" id="SSF56762">
    <property type="entry name" value="HydB/Nqo4-like"/>
    <property type="match status" value="1"/>
</dbReference>
<sequence>MRIMMAEFFRITSHLLFLGTYIQDVGAMTPVFFTFTDRQKAY</sequence>